<dbReference type="EMBL" id="JAVDYI010000001">
    <property type="protein sequence ID" value="MDR7358083.1"/>
    <property type="molecule type" value="Genomic_DNA"/>
</dbReference>
<dbReference type="PIRSF" id="PIRSF000337">
    <property type="entry name" value="NTA_MOA"/>
    <property type="match status" value="1"/>
</dbReference>
<dbReference type="InterPro" id="IPR051260">
    <property type="entry name" value="Diverse_substr_monoxygenases"/>
</dbReference>
<dbReference type="NCBIfam" id="TIGR03860">
    <property type="entry name" value="FMN_nitrolo"/>
    <property type="match status" value="1"/>
</dbReference>
<keyword evidence="1" id="KW-0285">Flavoprotein</keyword>
<name>A0ABU2BHJ7_9MICC</name>
<dbReference type="PANTHER" id="PTHR30011:SF16">
    <property type="entry name" value="C2H2 FINGER DOMAIN TRANSCRIPTION FACTOR (EUROFUNG)-RELATED"/>
    <property type="match status" value="1"/>
</dbReference>
<evidence type="ECO:0000256" key="1">
    <source>
        <dbReference type="ARBA" id="ARBA00022630"/>
    </source>
</evidence>
<dbReference type="InterPro" id="IPR036661">
    <property type="entry name" value="Luciferase-like_sf"/>
</dbReference>
<proteinExistence type="inferred from homology"/>
<evidence type="ECO:0000256" key="4">
    <source>
        <dbReference type="ARBA" id="ARBA00023033"/>
    </source>
</evidence>
<keyword evidence="4 8" id="KW-0503">Monooxygenase</keyword>
<dbReference type="InterPro" id="IPR016215">
    <property type="entry name" value="NTA_MOA"/>
</dbReference>
<dbReference type="RefSeq" id="WP_310289756.1">
    <property type="nucleotide sequence ID" value="NZ_BAAAWO010000001.1"/>
</dbReference>
<dbReference type="InterPro" id="IPR011251">
    <property type="entry name" value="Luciferase-like_dom"/>
</dbReference>
<dbReference type="PANTHER" id="PTHR30011">
    <property type="entry name" value="ALKANESULFONATE MONOOXYGENASE-RELATED"/>
    <property type="match status" value="1"/>
</dbReference>
<dbReference type="Gene3D" id="3.20.20.30">
    <property type="entry name" value="Luciferase-like domain"/>
    <property type="match status" value="1"/>
</dbReference>
<feature type="compositionally biased region" description="Low complexity" evidence="6">
    <location>
        <begin position="461"/>
        <end position="473"/>
    </location>
</feature>
<reference evidence="8 9" key="1">
    <citation type="submission" date="2023-07" db="EMBL/GenBank/DDBJ databases">
        <title>Sequencing the genomes of 1000 actinobacteria strains.</title>
        <authorList>
            <person name="Klenk H.-P."/>
        </authorList>
    </citation>
    <scope>NUCLEOTIDE SEQUENCE [LARGE SCALE GENOMIC DNA]</scope>
    <source>
        <strain evidence="8 9">DSM 20167</strain>
    </source>
</reference>
<evidence type="ECO:0000256" key="5">
    <source>
        <dbReference type="ARBA" id="ARBA00033748"/>
    </source>
</evidence>
<evidence type="ECO:0000256" key="6">
    <source>
        <dbReference type="SAM" id="MobiDB-lite"/>
    </source>
</evidence>
<keyword evidence="3" id="KW-0560">Oxidoreductase</keyword>
<protein>
    <submittedName>
        <fullName evidence="8">FMN-dependent oxidoreductase (Nitrilotriacetate monooxygenase family)</fullName>
    </submittedName>
</protein>
<evidence type="ECO:0000313" key="8">
    <source>
        <dbReference type="EMBL" id="MDR7358083.1"/>
    </source>
</evidence>
<organism evidence="8 9">
    <name type="scientific">Paeniglutamicibacter sulfureus</name>
    <dbReference type="NCBI Taxonomy" id="43666"/>
    <lineage>
        <taxon>Bacteria</taxon>
        <taxon>Bacillati</taxon>
        <taxon>Actinomycetota</taxon>
        <taxon>Actinomycetes</taxon>
        <taxon>Micrococcales</taxon>
        <taxon>Micrococcaceae</taxon>
        <taxon>Paeniglutamicibacter</taxon>
    </lineage>
</organism>
<evidence type="ECO:0000259" key="7">
    <source>
        <dbReference type="Pfam" id="PF00296"/>
    </source>
</evidence>
<comment type="similarity">
    <text evidence="5">Belongs to the NtaA/SnaA/DszA monooxygenase family.</text>
</comment>
<evidence type="ECO:0000313" key="9">
    <source>
        <dbReference type="Proteomes" id="UP001183817"/>
    </source>
</evidence>
<dbReference type="Proteomes" id="UP001183817">
    <property type="component" value="Unassembled WGS sequence"/>
</dbReference>
<feature type="domain" description="Luciferase-like" evidence="7">
    <location>
        <begin position="26"/>
        <end position="390"/>
    </location>
</feature>
<dbReference type="Pfam" id="PF00296">
    <property type="entry name" value="Bac_luciferase"/>
    <property type="match status" value="1"/>
</dbReference>
<keyword evidence="9" id="KW-1185">Reference proteome</keyword>
<dbReference type="SUPFAM" id="SSF51679">
    <property type="entry name" value="Bacterial luciferase-like"/>
    <property type="match status" value="1"/>
</dbReference>
<evidence type="ECO:0000256" key="3">
    <source>
        <dbReference type="ARBA" id="ARBA00023002"/>
    </source>
</evidence>
<comment type="caution">
    <text evidence="8">The sequence shown here is derived from an EMBL/GenBank/DDBJ whole genome shotgun (WGS) entry which is preliminary data.</text>
</comment>
<feature type="region of interest" description="Disordered" evidence="6">
    <location>
        <begin position="461"/>
        <end position="480"/>
    </location>
</feature>
<accession>A0ABU2BHJ7</accession>
<gene>
    <name evidence="8" type="ORF">J2S64_001774</name>
</gene>
<sequence length="480" mass="52305">MAQRISLNAFDMTTPTHQSPGLWRHPENQADTYNTLEYWTSLAKTLEAGGFDALFLADVLGIYDVYQNSSAPALLDADQVPLNDPFMQVSAMAAVTKNLGFAVTSALTYEQPYALARKFSSLDHLTGGRIGWNVVTSYLESAARNLGYTRQLGHDERYDLADEFMEVVYKLWEGSWEDGAVVKDRERGIYTDPSKVHPINHDGTYYKVPGIHLSEPSVQRTPAIFQAGASSRGRRFGATHAEGIFLNSINTTVTRRQTEAIRDELELVGRPRDAAKLYALVTTVVADSDAKAEALYREYQSFSSREGAMTFYGGWSGLDLSKYAGEDELKYIDTNAARSALSIFTTADATKSWTPNAIADYLGIGGIGPVFVGSAETVADEVERWVDESGLDGINLAYAVTPGSFEQFSDLVVPELRKRGRAWGGYEGSTLREYVAGQGNTKVADTHPAAAYRGSYADKPSAAEAAASATPEAVLASNHS</sequence>
<keyword evidence="2" id="KW-0288">FMN</keyword>
<evidence type="ECO:0000256" key="2">
    <source>
        <dbReference type="ARBA" id="ARBA00022643"/>
    </source>
</evidence>
<dbReference type="GO" id="GO:0004497">
    <property type="term" value="F:monooxygenase activity"/>
    <property type="evidence" value="ECO:0007669"/>
    <property type="project" value="UniProtKB-KW"/>
</dbReference>